<feature type="region of interest" description="Disordered" evidence="1">
    <location>
        <begin position="42"/>
        <end position="61"/>
    </location>
</feature>
<feature type="compositionally biased region" description="Basic and acidic residues" evidence="1">
    <location>
        <begin position="42"/>
        <end position="52"/>
    </location>
</feature>
<keyword evidence="3" id="KW-1185">Reference proteome</keyword>
<name>A0A7J7JBN9_BUGNE</name>
<organism evidence="2 3">
    <name type="scientific">Bugula neritina</name>
    <name type="common">Brown bryozoan</name>
    <name type="synonym">Sertularia neritina</name>
    <dbReference type="NCBI Taxonomy" id="10212"/>
    <lineage>
        <taxon>Eukaryota</taxon>
        <taxon>Metazoa</taxon>
        <taxon>Spiralia</taxon>
        <taxon>Lophotrochozoa</taxon>
        <taxon>Bryozoa</taxon>
        <taxon>Gymnolaemata</taxon>
        <taxon>Cheilostomatida</taxon>
        <taxon>Flustrina</taxon>
        <taxon>Buguloidea</taxon>
        <taxon>Bugulidae</taxon>
        <taxon>Bugula</taxon>
    </lineage>
</organism>
<dbReference type="Proteomes" id="UP000593567">
    <property type="component" value="Unassembled WGS sequence"/>
</dbReference>
<reference evidence="2" key="1">
    <citation type="submission" date="2020-06" db="EMBL/GenBank/DDBJ databases">
        <title>Draft genome of Bugula neritina, a colonial animal packing powerful symbionts and potential medicines.</title>
        <authorList>
            <person name="Rayko M."/>
        </authorList>
    </citation>
    <scope>NUCLEOTIDE SEQUENCE [LARGE SCALE GENOMIC DNA]</scope>
    <source>
        <strain evidence="2">Kwan_BN1</strain>
    </source>
</reference>
<sequence length="90" mass="10757">MGDEEDRKRLEQMTQKEREKIIFERLERRDMLKTRFDIEQKLKRKQKGEASKKQKVSKPKPAAPLLNLCLRLSLPMRMLPQLAVERGRLP</sequence>
<accession>A0A7J7JBN9</accession>
<comment type="caution">
    <text evidence="2">The sequence shown here is derived from an EMBL/GenBank/DDBJ whole genome shotgun (WGS) entry which is preliminary data.</text>
</comment>
<proteinExistence type="predicted"/>
<dbReference type="EMBL" id="VXIV02002728">
    <property type="protein sequence ID" value="KAF6023353.1"/>
    <property type="molecule type" value="Genomic_DNA"/>
</dbReference>
<protein>
    <submittedName>
        <fullName evidence="2">Uncharacterized protein</fullName>
    </submittedName>
</protein>
<dbReference type="OrthoDB" id="166375at2759"/>
<evidence type="ECO:0000313" key="2">
    <source>
        <dbReference type="EMBL" id="KAF6023353.1"/>
    </source>
</evidence>
<evidence type="ECO:0000256" key="1">
    <source>
        <dbReference type="SAM" id="MobiDB-lite"/>
    </source>
</evidence>
<evidence type="ECO:0000313" key="3">
    <source>
        <dbReference type="Proteomes" id="UP000593567"/>
    </source>
</evidence>
<dbReference type="AlphaFoldDB" id="A0A7J7JBN9"/>
<gene>
    <name evidence="2" type="ORF">EB796_018347</name>
</gene>